<accession>A0A127F909</accession>
<evidence type="ECO:0000313" key="2">
    <source>
        <dbReference type="Proteomes" id="UP000070250"/>
    </source>
</evidence>
<reference evidence="1 2" key="1">
    <citation type="submission" date="2015-06" db="EMBL/GenBank/DDBJ databases">
        <title>A Comprehensive Approach to Explore the Metabolic and Phylogenetic Diversity of Bacterial Steroid Degradation in the Environment: Testosterone as an Example.</title>
        <authorList>
            <person name="Yang F.-C."/>
            <person name="Chen Y.-L."/>
            <person name="Yu C.-P."/>
            <person name="Tang S.-L."/>
            <person name="Wang P.-H."/>
            <person name="Ismail W."/>
            <person name="Wang C.-H."/>
            <person name="Yang C.-Y."/>
            <person name="Chiang Y.-R."/>
        </authorList>
    </citation>
    <scope>NUCLEOTIDE SEQUENCE [LARGE SCALE GENOMIC DNA]</scope>
    <source>
        <strain evidence="1 2">DSM 18526</strain>
    </source>
</reference>
<proteinExistence type="predicted"/>
<dbReference type="KEGG" id="sdf:ACG33_07290"/>
<organism evidence="1 2">
    <name type="scientific">Steroidobacter denitrificans</name>
    <dbReference type="NCBI Taxonomy" id="465721"/>
    <lineage>
        <taxon>Bacteria</taxon>
        <taxon>Pseudomonadati</taxon>
        <taxon>Pseudomonadota</taxon>
        <taxon>Gammaproteobacteria</taxon>
        <taxon>Steroidobacterales</taxon>
        <taxon>Steroidobacteraceae</taxon>
        <taxon>Steroidobacter</taxon>
    </lineage>
</organism>
<protein>
    <submittedName>
        <fullName evidence="1">Uncharacterized protein</fullName>
    </submittedName>
</protein>
<sequence length="238" mass="26568">MAHPSAAHVEEWDRIHSGSGQQSMLYGSAFDPFANSSSSGPHQGMSVVIAAAILSSLVMQGYHASDVETPFKQWRMQFRSGPDYPHRENDQSASLVTRSLETLESQLQLTKSQLASALQVERATLYQWFRGVQPRSRARDRIVALEHFAGEWVSAGLGSARASWHMRTPGDVMSRTLGEMLSAEHLDMEALRRLIRAATAGPLELTELRGIDGFPAEDALEQRRRRRDKYAPSYADKE</sequence>
<dbReference type="AlphaFoldDB" id="A0A127F909"/>
<dbReference type="STRING" id="465721.ACG33_07290"/>
<dbReference type="Proteomes" id="UP000070250">
    <property type="component" value="Chromosome"/>
</dbReference>
<evidence type="ECO:0000313" key="1">
    <source>
        <dbReference type="EMBL" id="AMN46902.1"/>
    </source>
</evidence>
<gene>
    <name evidence="1" type="ORF">ACG33_07290</name>
</gene>
<keyword evidence="2" id="KW-1185">Reference proteome</keyword>
<dbReference type="EMBL" id="CP011971">
    <property type="protein sequence ID" value="AMN46902.1"/>
    <property type="molecule type" value="Genomic_DNA"/>
</dbReference>
<name>A0A127F909_STEDE</name>